<dbReference type="Pfam" id="PF00326">
    <property type="entry name" value="Peptidase_S9"/>
    <property type="match status" value="1"/>
</dbReference>
<dbReference type="InterPro" id="IPR029058">
    <property type="entry name" value="AB_hydrolase_fold"/>
</dbReference>
<dbReference type="Proteomes" id="UP000199455">
    <property type="component" value="Unassembled WGS sequence"/>
</dbReference>
<protein>
    <submittedName>
        <fullName evidence="4">Alpha/beta hydrolase family protein</fullName>
    </submittedName>
</protein>
<feature type="domain" description="Peptidase S9 prolyl oligopeptidase catalytic" evidence="3">
    <location>
        <begin position="159"/>
        <end position="215"/>
    </location>
</feature>
<evidence type="ECO:0000256" key="1">
    <source>
        <dbReference type="ARBA" id="ARBA00022729"/>
    </source>
</evidence>
<dbReference type="RefSeq" id="WP_208599626.1">
    <property type="nucleotide sequence ID" value="NZ_FMZH01000003.1"/>
</dbReference>
<keyword evidence="1 2" id="KW-0732">Signal</keyword>
<evidence type="ECO:0000259" key="3">
    <source>
        <dbReference type="Pfam" id="PF00326"/>
    </source>
</evidence>
<evidence type="ECO:0000313" key="5">
    <source>
        <dbReference type="Proteomes" id="UP000199455"/>
    </source>
</evidence>
<feature type="signal peptide" evidence="2">
    <location>
        <begin position="1"/>
        <end position="27"/>
    </location>
</feature>
<sequence length="283" mass="32155">MYSTLLRQRASFMLASLLCLAALTASAQQQVFDDAFPDSLTSAQTRKQLNDLSADPYLKQTFVKAGKSINYRLLLPEAGSSQLKYPLVITFHNSTRIGTDNERQLEPLARIWLRSEIRSKYPAFVIAPQFQTRSSNYYPDSARHCLISKPSDDVYLLLDLIREVKTKYPQIDTNRIYLVGYSMGASTAQNLMNMAPKTFAAMVAIAAVPDFVNIDGIRQKPIWLIHGRQDDENPYQGSEYLYQAMKGNSNLYFTTYNKLDHNLITIPLLVTAQIPAWLFARHK</sequence>
<keyword evidence="4" id="KW-0378">Hydrolase</keyword>
<name>A0A1G6QXX3_9SPHI</name>
<dbReference type="SUPFAM" id="SSF53474">
    <property type="entry name" value="alpha/beta-Hydrolases"/>
    <property type="match status" value="1"/>
</dbReference>
<dbReference type="GO" id="GO:0008236">
    <property type="term" value="F:serine-type peptidase activity"/>
    <property type="evidence" value="ECO:0007669"/>
    <property type="project" value="InterPro"/>
</dbReference>
<keyword evidence="5" id="KW-1185">Reference proteome</keyword>
<dbReference type="AlphaFoldDB" id="A0A1G6QXX3"/>
<dbReference type="InterPro" id="IPR001375">
    <property type="entry name" value="Peptidase_S9_cat"/>
</dbReference>
<dbReference type="STRING" id="390242.SAMN04488024_103497"/>
<proteinExistence type="predicted"/>
<dbReference type="PANTHER" id="PTHR43037">
    <property type="entry name" value="UNNAMED PRODUCT-RELATED"/>
    <property type="match status" value="1"/>
</dbReference>
<dbReference type="Gene3D" id="3.40.50.1820">
    <property type="entry name" value="alpha/beta hydrolase"/>
    <property type="match status" value="1"/>
</dbReference>
<dbReference type="InterPro" id="IPR050955">
    <property type="entry name" value="Plant_Biomass_Hydrol_Est"/>
</dbReference>
<dbReference type="GO" id="GO:0006508">
    <property type="term" value="P:proteolysis"/>
    <property type="evidence" value="ECO:0007669"/>
    <property type="project" value="InterPro"/>
</dbReference>
<reference evidence="5" key="1">
    <citation type="submission" date="2016-10" db="EMBL/GenBank/DDBJ databases">
        <authorList>
            <person name="Varghese N."/>
            <person name="Submissions S."/>
        </authorList>
    </citation>
    <scope>NUCLEOTIDE SEQUENCE [LARGE SCALE GENOMIC DNA]</scope>
    <source>
        <strain evidence="5">DSM 18609</strain>
    </source>
</reference>
<dbReference type="PANTHER" id="PTHR43037:SF1">
    <property type="entry name" value="BLL1128 PROTEIN"/>
    <property type="match status" value="1"/>
</dbReference>
<accession>A0A1G6QXX3</accession>
<evidence type="ECO:0000256" key="2">
    <source>
        <dbReference type="SAM" id="SignalP"/>
    </source>
</evidence>
<organism evidence="4 5">
    <name type="scientific">Pedobacter soli</name>
    <dbReference type="NCBI Taxonomy" id="390242"/>
    <lineage>
        <taxon>Bacteria</taxon>
        <taxon>Pseudomonadati</taxon>
        <taxon>Bacteroidota</taxon>
        <taxon>Sphingobacteriia</taxon>
        <taxon>Sphingobacteriales</taxon>
        <taxon>Sphingobacteriaceae</taxon>
        <taxon>Pedobacter</taxon>
    </lineage>
</organism>
<evidence type="ECO:0000313" key="4">
    <source>
        <dbReference type="EMBL" id="SDC97260.1"/>
    </source>
</evidence>
<gene>
    <name evidence="4" type="ORF">SAMN04488024_103497</name>
</gene>
<dbReference type="EMBL" id="FMZH01000003">
    <property type="protein sequence ID" value="SDC97260.1"/>
    <property type="molecule type" value="Genomic_DNA"/>
</dbReference>
<feature type="chain" id="PRO_5011568613" evidence="2">
    <location>
        <begin position="28"/>
        <end position="283"/>
    </location>
</feature>